<sequence>MKDPKYHIYLTNEERSEVLKSLIDLKNEMIVQGKYTDVLDEIIVKLYKVRKKNIKVIYI</sequence>
<dbReference type="EMBL" id="JACOPS010000002">
    <property type="protein sequence ID" value="MBC5727822.1"/>
    <property type="molecule type" value="Genomic_DNA"/>
</dbReference>
<evidence type="ECO:0000313" key="1">
    <source>
        <dbReference type="EMBL" id="MBC5727822.1"/>
    </source>
</evidence>
<reference evidence="1 2" key="1">
    <citation type="submission" date="2020-08" db="EMBL/GenBank/DDBJ databases">
        <title>Genome public.</title>
        <authorList>
            <person name="Liu C."/>
            <person name="Sun Q."/>
        </authorList>
    </citation>
    <scope>NUCLEOTIDE SEQUENCE [LARGE SCALE GENOMIC DNA]</scope>
    <source>
        <strain evidence="1 2">NSJ-71</strain>
    </source>
</reference>
<gene>
    <name evidence="1" type="ORF">H8R91_04655</name>
</gene>
<proteinExistence type="predicted"/>
<organism evidence="1 2">
    <name type="scientific">Ruminococcus intestinalis</name>
    <dbReference type="NCBI Taxonomy" id="2763066"/>
    <lineage>
        <taxon>Bacteria</taxon>
        <taxon>Bacillati</taxon>
        <taxon>Bacillota</taxon>
        <taxon>Clostridia</taxon>
        <taxon>Eubacteriales</taxon>
        <taxon>Oscillospiraceae</taxon>
        <taxon>Ruminococcus</taxon>
    </lineage>
</organism>
<dbReference type="RefSeq" id="WP_186935085.1">
    <property type="nucleotide sequence ID" value="NZ_JACOPS010000002.1"/>
</dbReference>
<dbReference type="Proteomes" id="UP000636755">
    <property type="component" value="Unassembled WGS sequence"/>
</dbReference>
<accession>A0ABR7HK17</accession>
<protein>
    <submittedName>
        <fullName evidence="1">Uncharacterized protein</fullName>
    </submittedName>
</protein>
<comment type="caution">
    <text evidence="1">The sequence shown here is derived from an EMBL/GenBank/DDBJ whole genome shotgun (WGS) entry which is preliminary data.</text>
</comment>
<name>A0ABR7HK17_9FIRM</name>
<keyword evidence="2" id="KW-1185">Reference proteome</keyword>
<evidence type="ECO:0000313" key="2">
    <source>
        <dbReference type="Proteomes" id="UP000636755"/>
    </source>
</evidence>